<evidence type="ECO:0000313" key="6">
    <source>
        <dbReference type="EMBL" id="MDQ0381549.1"/>
    </source>
</evidence>
<dbReference type="SUPFAM" id="SSF51445">
    <property type="entry name" value="(Trans)glycosidases"/>
    <property type="match status" value="1"/>
</dbReference>
<evidence type="ECO:0000313" key="7">
    <source>
        <dbReference type="Proteomes" id="UP001229651"/>
    </source>
</evidence>
<evidence type="ECO:0000256" key="3">
    <source>
        <dbReference type="RuleBase" id="RU361153"/>
    </source>
</evidence>
<keyword evidence="2 3" id="KW-0326">Glycosidase</keyword>
<feature type="chain" id="PRO_5047021533" description="Glycoside hydrolase family 5 domain-containing protein" evidence="4">
    <location>
        <begin position="24"/>
        <end position="396"/>
    </location>
</feature>
<dbReference type="RefSeq" id="WP_306996276.1">
    <property type="nucleotide sequence ID" value="NZ_JAUSUT010000001.1"/>
</dbReference>
<feature type="signal peptide" evidence="4">
    <location>
        <begin position="1"/>
        <end position="23"/>
    </location>
</feature>
<dbReference type="Gene3D" id="3.20.20.80">
    <property type="entry name" value="Glycosidases"/>
    <property type="match status" value="1"/>
</dbReference>
<protein>
    <recommendedName>
        <fullName evidence="5">Glycoside hydrolase family 5 domain-containing protein</fullName>
    </recommendedName>
</protein>
<name>A0ABU0F2I2_9PSEU</name>
<comment type="caution">
    <text evidence="6">The sequence shown here is derived from an EMBL/GenBank/DDBJ whole genome shotgun (WGS) entry which is preliminary data.</text>
</comment>
<dbReference type="EMBL" id="JAUSUT010000001">
    <property type="protein sequence ID" value="MDQ0381549.1"/>
    <property type="molecule type" value="Genomic_DNA"/>
</dbReference>
<proteinExistence type="inferred from homology"/>
<reference evidence="6 7" key="1">
    <citation type="submission" date="2023-07" db="EMBL/GenBank/DDBJ databases">
        <title>Sequencing the genomes of 1000 actinobacteria strains.</title>
        <authorList>
            <person name="Klenk H.-P."/>
        </authorList>
    </citation>
    <scope>NUCLEOTIDE SEQUENCE [LARGE SCALE GENOMIC DNA]</scope>
    <source>
        <strain evidence="6 7">DSM 45805</strain>
    </source>
</reference>
<evidence type="ECO:0000256" key="1">
    <source>
        <dbReference type="ARBA" id="ARBA00022801"/>
    </source>
</evidence>
<keyword evidence="4" id="KW-0732">Signal</keyword>
<evidence type="ECO:0000259" key="5">
    <source>
        <dbReference type="Pfam" id="PF00150"/>
    </source>
</evidence>
<dbReference type="Pfam" id="PF00150">
    <property type="entry name" value="Cellulase"/>
    <property type="match status" value="1"/>
</dbReference>
<sequence length="396" mass="42090">MTGRACWAVAGLVVLALTLGSCTQGTTGEPEGAAGTGTSAVGVPAGGVHVQGARFVAGDDAAIRLRGFNHSGAEYACVAGWGVFDAPGSTTIAPDVVAAMAGWRGADAVRIPLNEQCWLGINGVRPAFGGAAYQTAIADLVAKLNAHGLLAILDLHLSAPGGELSPNPQQMPDRDHSVEFWRQVAQRFGTNPSVLFDLFNEPAPFGEADSDRAWRCWRDGGCLLTSVNTGATYVAAGMNELISTIRSTGARNVVLAGGINWAETLTMWLAFKPTDPLRNLAAAFHAYSFNTDCASPDCYRTVLAPLTTRVPLLVGEVGPDLTVGYDQAHAHCEPSDIGMTGFDAELFDWMDRTGVSYTAWTWNAWPSCWALIRDWTGTPTSRWGAFLVQRLARSPY</sequence>
<dbReference type="PROSITE" id="PS51257">
    <property type="entry name" value="PROKAR_LIPOPROTEIN"/>
    <property type="match status" value="1"/>
</dbReference>
<dbReference type="Proteomes" id="UP001229651">
    <property type="component" value="Unassembled WGS sequence"/>
</dbReference>
<feature type="domain" description="Glycoside hydrolase family 5" evidence="5">
    <location>
        <begin position="93"/>
        <end position="364"/>
    </location>
</feature>
<dbReference type="InterPro" id="IPR001547">
    <property type="entry name" value="Glyco_hydro_5"/>
</dbReference>
<accession>A0ABU0F2I2</accession>
<dbReference type="InterPro" id="IPR017853">
    <property type="entry name" value="GH"/>
</dbReference>
<gene>
    <name evidence="6" type="ORF">FB470_005543</name>
</gene>
<dbReference type="PANTHER" id="PTHR34142:SF1">
    <property type="entry name" value="GLYCOSIDE HYDROLASE FAMILY 5 DOMAIN-CONTAINING PROTEIN"/>
    <property type="match status" value="1"/>
</dbReference>
<evidence type="ECO:0000256" key="4">
    <source>
        <dbReference type="SAM" id="SignalP"/>
    </source>
</evidence>
<dbReference type="PANTHER" id="PTHR34142">
    <property type="entry name" value="ENDO-BETA-1,4-GLUCANASE A"/>
    <property type="match status" value="1"/>
</dbReference>
<comment type="similarity">
    <text evidence="3">Belongs to the glycosyl hydrolase 5 (cellulase A) family.</text>
</comment>
<evidence type="ECO:0000256" key="2">
    <source>
        <dbReference type="ARBA" id="ARBA00023295"/>
    </source>
</evidence>
<keyword evidence="1 3" id="KW-0378">Hydrolase</keyword>
<organism evidence="6 7">
    <name type="scientific">Amycolatopsis thermophila</name>
    <dbReference type="NCBI Taxonomy" id="206084"/>
    <lineage>
        <taxon>Bacteria</taxon>
        <taxon>Bacillati</taxon>
        <taxon>Actinomycetota</taxon>
        <taxon>Actinomycetes</taxon>
        <taxon>Pseudonocardiales</taxon>
        <taxon>Pseudonocardiaceae</taxon>
        <taxon>Amycolatopsis</taxon>
    </lineage>
</organism>
<keyword evidence="7" id="KW-1185">Reference proteome</keyword>